<sequence>MKYKKMEDLPMYLTATEISDLLQISKPTAYEMMKKDDFPLAKFGKIMRVNRDQFFKWLSNQERQI</sequence>
<dbReference type="RefSeq" id="WP_134341187.1">
    <property type="nucleotide sequence ID" value="NZ_SOPW01000019.1"/>
</dbReference>
<proteinExistence type="predicted"/>
<feature type="domain" description="Helix-turn-helix" evidence="1">
    <location>
        <begin position="12"/>
        <end position="61"/>
    </location>
</feature>
<dbReference type="EMBL" id="SOPW01000019">
    <property type="protein sequence ID" value="TFB14112.1"/>
    <property type="molecule type" value="Genomic_DNA"/>
</dbReference>
<dbReference type="InterPro" id="IPR010093">
    <property type="entry name" value="SinI_DNA-bd"/>
</dbReference>
<comment type="caution">
    <text evidence="2">The sequence shown here is derived from an EMBL/GenBank/DDBJ whole genome shotgun (WGS) entry which is preliminary data.</text>
</comment>
<evidence type="ECO:0000259" key="1">
    <source>
        <dbReference type="Pfam" id="PF12728"/>
    </source>
</evidence>
<dbReference type="InterPro" id="IPR041657">
    <property type="entry name" value="HTH_17"/>
</dbReference>
<gene>
    <name evidence="2" type="ORF">E3U55_14445</name>
</gene>
<dbReference type="Proteomes" id="UP000297975">
    <property type="component" value="Unassembled WGS sequence"/>
</dbReference>
<name>A0A4Y8IDQ0_9BACI</name>
<dbReference type="AlphaFoldDB" id="A0A4Y8IDQ0"/>
<dbReference type="OrthoDB" id="122388at2"/>
<dbReference type="GO" id="GO:0003677">
    <property type="term" value="F:DNA binding"/>
    <property type="evidence" value="ECO:0007669"/>
    <property type="project" value="UniProtKB-KW"/>
</dbReference>
<dbReference type="Pfam" id="PF12728">
    <property type="entry name" value="HTH_17"/>
    <property type="match status" value="1"/>
</dbReference>
<accession>A0A4Y8IDQ0</accession>
<protein>
    <submittedName>
        <fullName evidence="2">DNA-binding protein</fullName>
    </submittedName>
</protein>
<keyword evidence="3" id="KW-1185">Reference proteome</keyword>
<evidence type="ECO:0000313" key="2">
    <source>
        <dbReference type="EMBL" id="TFB14112.1"/>
    </source>
</evidence>
<keyword evidence="2" id="KW-0238">DNA-binding</keyword>
<evidence type="ECO:0000313" key="3">
    <source>
        <dbReference type="Proteomes" id="UP000297975"/>
    </source>
</evidence>
<organism evidence="2 3">
    <name type="scientific">Filobacillus milosensis</name>
    <dbReference type="NCBI Taxonomy" id="94137"/>
    <lineage>
        <taxon>Bacteria</taxon>
        <taxon>Bacillati</taxon>
        <taxon>Bacillota</taxon>
        <taxon>Bacilli</taxon>
        <taxon>Bacillales</taxon>
        <taxon>Bacillaceae</taxon>
        <taxon>Filobacillus</taxon>
    </lineage>
</organism>
<reference evidence="2 3" key="1">
    <citation type="submission" date="2019-03" db="EMBL/GenBank/DDBJ databases">
        <authorList>
            <person name="He R.-H."/>
        </authorList>
    </citation>
    <scope>NUCLEOTIDE SEQUENCE [LARGE SCALE GENOMIC DNA]</scope>
    <source>
        <strain evidence="3">SH 714</strain>
    </source>
</reference>
<dbReference type="NCBIfam" id="TIGR01764">
    <property type="entry name" value="excise"/>
    <property type="match status" value="1"/>
</dbReference>